<dbReference type="AlphaFoldDB" id="A0AAV9E9P6"/>
<evidence type="ECO:0000313" key="10">
    <source>
        <dbReference type="EMBL" id="KAK1309594.1"/>
    </source>
</evidence>
<dbReference type="InterPro" id="IPR009000">
    <property type="entry name" value="Transl_B-barrel_sf"/>
</dbReference>
<gene>
    <name evidence="10" type="ORF">QJS10_CPA09g01427</name>
</gene>
<organism evidence="10 11">
    <name type="scientific">Acorus calamus</name>
    <name type="common">Sweet flag</name>
    <dbReference type="NCBI Taxonomy" id="4465"/>
    <lineage>
        <taxon>Eukaryota</taxon>
        <taxon>Viridiplantae</taxon>
        <taxon>Streptophyta</taxon>
        <taxon>Embryophyta</taxon>
        <taxon>Tracheophyta</taxon>
        <taxon>Spermatophyta</taxon>
        <taxon>Magnoliopsida</taxon>
        <taxon>Liliopsida</taxon>
        <taxon>Acoraceae</taxon>
        <taxon>Acorus</taxon>
    </lineage>
</organism>
<evidence type="ECO:0000256" key="7">
    <source>
        <dbReference type="ARBA" id="ARBA00022884"/>
    </source>
</evidence>
<dbReference type="Proteomes" id="UP001180020">
    <property type="component" value="Unassembled WGS sequence"/>
</dbReference>
<evidence type="ECO:0000256" key="2">
    <source>
        <dbReference type="ARBA" id="ARBA00009801"/>
    </source>
</evidence>
<comment type="caution">
    <text evidence="10">The sequence shown here is derived from an EMBL/GenBank/DDBJ whole genome shotgun (WGS) entry which is preliminary data.</text>
</comment>
<dbReference type="FunFam" id="2.40.10.230:FF:000002">
    <property type="entry name" value="H/ACA ribonucleoprotein complex non-core subunit NAF1"/>
    <property type="match status" value="1"/>
</dbReference>
<reference evidence="10" key="1">
    <citation type="journal article" date="2023" name="Nat. Commun.">
        <title>Diploid and tetraploid genomes of Acorus and the evolution of monocots.</title>
        <authorList>
            <person name="Ma L."/>
            <person name="Liu K.W."/>
            <person name="Li Z."/>
            <person name="Hsiao Y.Y."/>
            <person name="Qi Y."/>
            <person name="Fu T."/>
            <person name="Tang G.D."/>
            <person name="Zhang D."/>
            <person name="Sun W.H."/>
            <person name="Liu D.K."/>
            <person name="Li Y."/>
            <person name="Chen G.Z."/>
            <person name="Liu X.D."/>
            <person name="Liao X.Y."/>
            <person name="Jiang Y.T."/>
            <person name="Yu X."/>
            <person name="Hao Y."/>
            <person name="Huang J."/>
            <person name="Zhao X.W."/>
            <person name="Ke S."/>
            <person name="Chen Y.Y."/>
            <person name="Wu W.L."/>
            <person name="Hsu J.L."/>
            <person name="Lin Y.F."/>
            <person name="Huang M.D."/>
            <person name="Li C.Y."/>
            <person name="Huang L."/>
            <person name="Wang Z.W."/>
            <person name="Zhao X."/>
            <person name="Zhong W.Y."/>
            <person name="Peng D.H."/>
            <person name="Ahmad S."/>
            <person name="Lan S."/>
            <person name="Zhang J.S."/>
            <person name="Tsai W.C."/>
            <person name="Van de Peer Y."/>
            <person name="Liu Z.J."/>
        </authorList>
    </citation>
    <scope>NUCLEOTIDE SEQUENCE</scope>
    <source>
        <strain evidence="10">CP</strain>
    </source>
</reference>
<feature type="compositionally biased region" description="Low complexity" evidence="9">
    <location>
        <begin position="200"/>
        <end position="214"/>
    </location>
</feature>
<dbReference type="Pfam" id="PF04410">
    <property type="entry name" value="Gar1"/>
    <property type="match status" value="1"/>
</dbReference>
<evidence type="ECO:0000256" key="4">
    <source>
        <dbReference type="ARBA" id="ARBA00022517"/>
    </source>
</evidence>
<dbReference type="GO" id="GO:0005634">
    <property type="term" value="C:nucleus"/>
    <property type="evidence" value="ECO:0007669"/>
    <property type="project" value="UniProtKB-SubCell"/>
</dbReference>
<dbReference type="GO" id="GO:0000493">
    <property type="term" value="P:box H/ACA snoRNP assembly"/>
    <property type="evidence" value="ECO:0007669"/>
    <property type="project" value="InterPro"/>
</dbReference>
<evidence type="ECO:0000256" key="1">
    <source>
        <dbReference type="ARBA" id="ARBA00004123"/>
    </source>
</evidence>
<proteinExistence type="inferred from homology"/>
<dbReference type="InterPro" id="IPR038664">
    <property type="entry name" value="Gar1/Naf1_Cbf5-bd_sf"/>
</dbReference>
<dbReference type="EMBL" id="JAUJYO010000009">
    <property type="protein sequence ID" value="KAK1309594.1"/>
    <property type="molecule type" value="Genomic_DNA"/>
</dbReference>
<keyword evidence="11" id="KW-1185">Reference proteome</keyword>
<feature type="compositionally biased region" description="Acidic residues" evidence="9">
    <location>
        <begin position="382"/>
        <end position="400"/>
    </location>
</feature>
<comment type="similarity">
    <text evidence="2">Belongs to the NAF1 family.</text>
</comment>
<dbReference type="SUPFAM" id="SSF50447">
    <property type="entry name" value="Translation proteins"/>
    <property type="match status" value="1"/>
</dbReference>
<dbReference type="InterPro" id="IPR040309">
    <property type="entry name" value="Naf1"/>
</dbReference>
<dbReference type="GO" id="GO:0005732">
    <property type="term" value="C:sno(s)RNA-containing ribonucleoprotein complex"/>
    <property type="evidence" value="ECO:0007669"/>
    <property type="project" value="InterPro"/>
</dbReference>
<dbReference type="GO" id="GO:0003723">
    <property type="term" value="F:RNA binding"/>
    <property type="evidence" value="ECO:0007669"/>
    <property type="project" value="UniProtKB-KW"/>
</dbReference>
<evidence type="ECO:0000256" key="9">
    <source>
        <dbReference type="SAM" id="MobiDB-lite"/>
    </source>
</evidence>
<dbReference type="GO" id="GO:0001522">
    <property type="term" value="P:pseudouridine synthesis"/>
    <property type="evidence" value="ECO:0007669"/>
    <property type="project" value="InterPro"/>
</dbReference>
<keyword evidence="5" id="KW-0698">rRNA processing</keyword>
<dbReference type="GO" id="GO:0006364">
    <property type="term" value="P:rRNA processing"/>
    <property type="evidence" value="ECO:0007669"/>
    <property type="project" value="UniProtKB-KW"/>
</dbReference>
<feature type="region of interest" description="Disordered" evidence="9">
    <location>
        <begin position="378"/>
        <end position="508"/>
    </location>
</feature>
<comment type="subcellular location">
    <subcellularLocation>
        <location evidence="1">Nucleus</location>
    </subcellularLocation>
</comment>
<feature type="compositionally biased region" description="Acidic residues" evidence="9">
    <location>
        <begin position="181"/>
        <end position="199"/>
    </location>
</feature>
<evidence type="ECO:0000256" key="5">
    <source>
        <dbReference type="ARBA" id="ARBA00022552"/>
    </source>
</evidence>
<name>A0AAV9E9P6_ACOCL</name>
<dbReference type="InterPro" id="IPR007504">
    <property type="entry name" value="H/ACA_rnp_Gar1/Naf1"/>
</dbReference>
<feature type="compositionally biased region" description="Pro residues" evidence="9">
    <location>
        <begin position="1"/>
        <end position="10"/>
    </location>
</feature>
<keyword evidence="8" id="KW-0539">Nucleus</keyword>
<reference evidence="10" key="2">
    <citation type="submission" date="2023-06" db="EMBL/GenBank/DDBJ databases">
        <authorList>
            <person name="Ma L."/>
            <person name="Liu K.-W."/>
            <person name="Li Z."/>
            <person name="Hsiao Y.-Y."/>
            <person name="Qi Y."/>
            <person name="Fu T."/>
            <person name="Tang G."/>
            <person name="Zhang D."/>
            <person name="Sun W.-H."/>
            <person name="Liu D.-K."/>
            <person name="Li Y."/>
            <person name="Chen G.-Z."/>
            <person name="Liu X.-D."/>
            <person name="Liao X.-Y."/>
            <person name="Jiang Y.-T."/>
            <person name="Yu X."/>
            <person name="Hao Y."/>
            <person name="Huang J."/>
            <person name="Zhao X.-W."/>
            <person name="Ke S."/>
            <person name="Chen Y.-Y."/>
            <person name="Wu W.-L."/>
            <person name="Hsu J.-L."/>
            <person name="Lin Y.-F."/>
            <person name="Huang M.-D."/>
            <person name="Li C.-Y."/>
            <person name="Huang L."/>
            <person name="Wang Z.-W."/>
            <person name="Zhao X."/>
            <person name="Zhong W.-Y."/>
            <person name="Peng D.-H."/>
            <person name="Ahmad S."/>
            <person name="Lan S."/>
            <person name="Zhang J.-S."/>
            <person name="Tsai W.-C."/>
            <person name="Van De Peer Y."/>
            <person name="Liu Z.-J."/>
        </authorList>
    </citation>
    <scope>NUCLEOTIDE SEQUENCE</scope>
    <source>
        <strain evidence="10">CP</strain>
        <tissue evidence="10">Leaves</tissue>
    </source>
</reference>
<dbReference type="PANTHER" id="PTHR31633:SF1">
    <property type="entry name" value="H_ACA RIBONUCLEOPROTEIN COMPLEX NON-CORE SUBUNIT NAF1"/>
    <property type="match status" value="1"/>
</dbReference>
<dbReference type="PANTHER" id="PTHR31633">
    <property type="entry name" value="H/ACA RIBONUCLEOPROTEIN COMPLEX NON-CORE SUBUNIT NAF1"/>
    <property type="match status" value="1"/>
</dbReference>
<keyword evidence="6" id="KW-0597">Phosphoprotein</keyword>
<accession>A0AAV9E9P6</accession>
<feature type="region of interest" description="Disordered" evidence="9">
    <location>
        <begin position="70"/>
        <end position="90"/>
    </location>
</feature>
<dbReference type="Gene3D" id="2.40.10.230">
    <property type="entry name" value="Probable tRNA pseudouridine synthase domain"/>
    <property type="match status" value="1"/>
</dbReference>
<feature type="region of interest" description="Disordered" evidence="9">
    <location>
        <begin position="680"/>
        <end position="707"/>
    </location>
</feature>
<keyword evidence="7" id="KW-0694">RNA-binding</keyword>
<evidence type="ECO:0000313" key="11">
    <source>
        <dbReference type="Proteomes" id="UP001180020"/>
    </source>
</evidence>
<keyword evidence="4" id="KW-0690">Ribosome biogenesis</keyword>
<feature type="region of interest" description="Disordered" evidence="9">
    <location>
        <begin position="172"/>
        <end position="232"/>
    </location>
</feature>
<evidence type="ECO:0000256" key="3">
    <source>
        <dbReference type="ARBA" id="ARBA00021438"/>
    </source>
</evidence>
<evidence type="ECO:0000256" key="6">
    <source>
        <dbReference type="ARBA" id="ARBA00022553"/>
    </source>
</evidence>
<protein>
    <recommendedName>
        <fullName evidence="3">H/ACA ribonucleoprotein complex non-core subunit NAF1</fullName>
    </recommendedName>
</protein>
<feature type="compositionally biased region" description="Polar residues" evidence="9">
    <location>
        <begin position="482"/>
        <end position="496"/>
    </location>
</feature>
<feature type="region of interest" description="Disordered" evidence="9">
    <location>
        <begin position="1"/>
        <end position="25"/>
    </location>
</feature>
<sequence>MTAPENPPPSEMNDPSINDDFSPSIDDAFIDFDCIEDWFQQLDMSVPNSGGFNPNTVEAEALMVEGVVTDGSDRMSGKTGPFDDSMRKSDGLDMSVSQIDSMEAPEVIRIAGFEEKLGSVSLDESPIQDGVIGDVKEEVGVSLLTSEVKLEKEEPSLIGDAGSIGVTLAASEVKVEKSDSSESDESESDGDDSDSDASESESGNDSSSSSSSSSSEEEEEEGSTDKQVELEEGEITYFDKELDHMCSDDEEVIKGPIKSKNEIENLPPVPKVDASLEPHHEMLPVGVILSMLDTKVIVEGLEKHNPINEGSILWITKNRSPLGFVDEIFGPVKCPYYIVRYNSEDEIPSEITEGTSISFVKEFAHHVLNDQSLYKKGYDASGDNDEEVSDEAEFSDDEKEAEYRRSLKMKTKRGKDNMKQRNQESNNQKRAQFNGKYRKDSQSQPPHVPIGTGRQPRVPFQKQEPPANGYGSGSFSGELAQGSMTPGSSPMTSVVQRPSCPGGPFQQSPTLPNMQWMSGMLPTQQHIGTLGGFPMNGIPYQQYHQNQFPALQPVGMPVNSNAQPSGCLENTLQQSSMQPNMIWANGMVTPQQQQMGAFGGFPNAMAFQHGVNSNQMLVPGLQWQNMQPPNLIVGPMYQLPMGQGNFGMVASRPTGVGLQGLEAMGPNTAVPQAGFLPPMQFNQGSSAVRGRMPNRRGGGGRGRQHSR</sequence>
<evidence type="ECO:0000256" key="8">
    <source>
        <dbReference type="ARBA" id="ARBA00023242"/>
    </source>
</evidence>